<comment type="similarity">
    <text evidence="1">Belongs to the OprB family.</text>
</comment>
<sequence>MSFHQHTALIVLLTAASLQAENLSEIEEDSPLDADKYSLADRIRLSLGGSLDVLGMTAFGSDGGDTALGTDFTLRLSKPILLPVVDETLSFHARVRYRSAIGPTAPSALGSEIGAAWGVVDGFNDAGFEVPDFYFSQLIPSKNIEIRYGQMVIDSQFDGQGVGGAKETFQNRAFSAHPAAAFPRLGAGLTIAWDPENAWDFAFGVTTVQGTASSEQVDFTFNSSDLFTVAQVGYEFRPKSEGLQRLQMAVWHSDAVETDDPNNVLGSGQGTSITYEYSLTPPDSENEITGFTRLAWASGSATDASFLLVSGAITDICPRNHIGLGAGIGRGEANKNWQGVIEAFYRYKFQKHGEVSLNAQLLAGQGFVDDSAIRMIIGAGARVSF</sequence>
<gene>
    <name evidence="2" type="ORF">ACFQY0_19690</name>
</gene>
<evidence type="ECO:0008006" key="4">
    <source>
        <dbReference type="Google" id="ProtNLM"/>
    </source>
</evidence>
<protein>
    <recommendedName>
        <fullName evidence="4">Porin</fullName>
    </recommendedName>
</protein>
<dbReference type="Gene3D" id="2.40.160.180">
    <property type="entry name" value="Carbohydrate-selective porin OprB"/>
    <property type="match status" value="1"/>
</dbReference>
<organism evidence="2 3">
    <name type="scientific">Haloferula chungangensis</name>
    <dbReference type="NCBI Taxonomy" id="1048331"/>
    <lineage>
        <taxon>Bacteria</taxon>
        <taxon>Pseudomonadati</taxon>
        <taxon>Verrucomicrobiota</taxon>
        <taxon>Verrucomicrobiia</taxon>
        <taxon>Verrucomicrobiales</taxon>
        <taxon>Verrucomicrobiaceae</taxon>
        <taxon>Haloferula</taxon>
    </lineage>
</organism>
<proteinExistence type="inferred from homology"/>
<comment type="caution">
    <text evidence="2">The sequence shown here is derived from an EMBL/GenBank/DDBJ whole genome shotgun (WGS) entry which is preliminary data.</text>
</comment>
<keyword evidence="3" id="KW-1185">Reference proteome</keyword>
<evidence type="ECO:0000313" key="3">
    <source>
        <dbReference type="Proteomes" id="UP001596472"/>
    </source>
</evidence>
<dbReference type="InterPro" id="IPR038673">
    <property type="entry name" value="OprB_sf"/>
</dbReference>
<accession>A0ABW2LCZ2</accession>
<dbReference type="EMBL" id="JBHTBS010000016">
    <property type="protein sequence ID" value="MFC7339425.1"/>
    <property type="molecule type" value="Genomic_DNA"/>
</dbReference>
<reference evidence="3" key="1">
    <citation type="journal article" date="2019" name="Int. J. Syst. Evol. Microbiol.">
        <title>The Global Catalogue of Microorganisms (GCM) 10K type strain sequencing project: providing services to taxonomists for standard genome sequencing and annotation.</title>
        <authorList>
            <consortium name="The Broad Institute Genomics Platform"/>
            <consortium name="The Broad Institute Genome Sequencing Center for Infectious Disease"/>
            <person name="Wu L."/>
            <person name="Ma J."/>
        </authorList>
    </citation>
    <scope>NUCLEOTIDE SEQUENCE [LARGE SCALE GENOMIC DNA]</scope>
    <source>
        <strain evidence="3">CGMCC 4.1467</strain>
    </source>
</reference>
<evidence type="ECO:0000256" key="1">
    <source>
        <dbReference type="ARBA" id="ARBA00008769"/>
    </source>
</evidence>
<evidence type="ECO:0000313" key="2">
    <source>
        <dbReference type="EMBL" id="MFC7339425.1"/>
    </source>
</evidence>
<dbReference type="Proteomes" id="UP001596472">
    <property type="component" value="Unassembled WGS sequence"/>
</dbReference>
<dbReference type="RefSeq" id="WP_379716212.1">
    <property type="nucleotide sequence ID" value="NZ_JBHTBS010000016.1"/>
</dbReference>
<name>A0ABW2LCZ2_9BACT</name>